<reference evidence="2" key="2">
    <citation type="journal article" date="2021" name="PeerJ">
        <title>Extensive microbial diversity within the chicken gut microbiome revealed by metagenomics and culture.</title>
        <authorList>
            <person name="Gilroy R."/>
            <person name="Ravi A."/>
            <person name="Getino M."/>
            <person name="Pursley I."/>
            <person name="Horton D.L."/>
            <person name="Alikhan N.F."/>
            <person name="Baker D."/>
            <person name="Gharbi K."/>
            <person name="Hall N."/>
            <person name="Watson M."/>
            <person name="Adriaenssens E.M."/>
            <person name="Foster-Nyarko E."/>
            <person name="Jarju S."/>
            <person name="Secka A."/>
            <person name="Antonio M."/>
            <person name="Oren A."/>
            <person name="Chaudhuri R.R."/>
            <person name="La Ragione R."/>
            <person name="Hildebrand F."/>
            <person name="Pallen M.J."/>
        </authorList>
    </citation>
    <scope>NUCLEOTIDE SEQUENCE</scope>
    <source>
        <strain evidence="2">B1-20833</strain>
    </source>
</reference>
<dbReference type="Pfam" id="PF13723">
    <property type="entry name" value="Ketoacyl-synt_2"/>
    <property type="match status" value="1"/>
</dbReference>
<dbReference type="GO" id="GO:0016746">
    <property type="term" value="F:acyltransferase activity"/>
    <property type="evidence" value="ECO:0007669"/>
    <property type="project" value="InterPro"/>
</dbReference>
<sequence>MIIKSAYRICPADGHEPDYRELIPDAGLRRRMSRIVRMGVASALECLRPFPGLVPDAVITATALGPLADTEKFLGEMTAREESLLNPVPFIYSTFNTVAGQIALIKGIKSYNMTYVNGGESFRDAMLDAALCISEGRKDILVVYYDEVTPFAGTVMDMMGCRHIDDAVAVSFLLSGDTESAESGISGYRLDIQADSRDIRTNAVSADSLYMEYLRTRI</sequence>
<accession>A0A9D9EWM1</accession>
<evidence type="ECO:0000313" key="2">
    <source>
        <dbReference type="EMBL" id="MBO8452921.1"/>
    </source>
</evidence>
<dbReference type="EMBL" id="JADIMI010000081">
    <property type="protein sequence ID" value="MBO8452921.1"/>
    <property type="molecule type" value="Genomic_DNA"/>
</dbReference>
<reference evidence="2" key="1">
    <citation type="submission" date="2020-10" db="EMBL/GenBank/DDBJ databases">
        <authorList>
            <person name="Gilroy R."/>
        </authorList>
    </citation>
    <scope>NUCLEOTIDE SEQUENCE</scope>
    <source>
        <strain evidence="2">B1-20833</strain>
    </source>
</reference>
<name>A0A9D9EWM1_9BACT</name>
<dbReference type="AlphaFoldDB" id="A0A9D9EWM1"/>
<dbReference type="SUPFAM" id="SSF53901">
    <property type="entry name" value="Thiolase-like"/>
    <property type="match status" value="1"/>
</dbReference>
<comment type="caution">
    <text evidence="2">The sequence shown here is derived from an EMBL/GenBank/DDBJ whole genome shotgun (WGS) entry which is preliminary data.</text>
</comment>
<dbReference type="InterPro" id="IPR016039">
    <property type="entry name" value="Thiolase-like"/>
</dbReference>
<dbReference type="InterPro" id="IPR014030">
    <property type="entry name" value="Ketoacyl_synth_N"/>
</dbReference>
<gene>
    <name evidence="2" type="ORF">IAC06_08610</name>
</gene>
<evidence type="ECO:0000259" key="1">
    <source>
        <dbReference type="Pfam" id="PF13723"/>
    </source>
</evidence>
<feature type="domain" description="Beta-ketoacyl synthase-like N-terminal" evidence="1">
    <location>
        <begin position="26"/>
        <end position="157"/>
    </location>
</feature>
<dbReference type="Proteomes" id="UP000823661">
    <property type="component" value="Unassembled WGS sequence"/>
</dbReference>
<protein>
    <submittedName>
        <fullName evidence="2">Beta-ketoacyl synthase chain length factor</fullName>
    </submittedName>
</protein>
<evidence type="ECO:0000313" key="3">
    <source>
        <dbReference type="Proteomes" id="UP000823661"/>
    </source>
</evidence>
<proteinExistence type="predicted"/>
<organism evidence="2 3">
    <name type="scientific">Candidatus Cryptobacteroides intestinavium</name>
    <dbReference type="NCBI Taxonomy" id="2840766"/>
    <lineage>
        <taxon>Bacteria</taxon>
        <taxon>Pseudomonadati</taxon>
        <taxon>Bacteroidota</taxon>
        <taxon>Bacteroidia</taxon>
        <taxon>Bacteroidales</taxon>
        <taxon>Candidatus Cryptobacteroides</taxon>
    </lineage>
</organism>